<reference evidence="1" key="1">
    <citation type="journal article" date="2019" name="bioRxiv">
        <title>The Genome of the Zebra Mussel, Dreissena polymorpha: A Resource for Invasive Species Research.</title>
        <authorList>
            <person name="McCartney M.A."/>
            <person name="Auch B."/>
            <person name="Kono T."/>
            <person name="Mallez S."/>
            <person name="Zhang Y."/>
            <person name="Obille A."/>
            <person name="Becker A."/>
            <person name="Abrahante J.E."/>
            <person name="Garbe J."/>
            <person name="Badalamenti J.P."/>
            <person name="Herman A."/>
            <person name="Mangelson H."/>
            <person name="Liachko I."/>
            <person name="Sullivan S."/>
            <person name="Sone E.D."/>
            <person name="Koren S."/>
            <person name="Silverstein K.A.T."/>
            <person name="Beckman K.B."/>
            <person name="Gohl D.M."/>
        </authorList>
    </citation>
    <scope>NUCLEOTIDE SEQUENCE</scope>
    <source>
        <strain evidence="1">Duluth1</strain>
        <tissue evidence="1">Whole animal</tissue>
    </source>
</reference>
<dbReference type="AlphaFoldDB" id="A0A9D4KTR9"/>
<dbReference type="SUPFAM" id="SSF52266">
    <property type="entry name" value="SGNH hydrolase"/>
    <property type="match status" value="1"/>
</dbReference>
<gene>
    <name evidence="1" type="ORF">DPMN_087212</name>
</gene>
<keyword evidence="2" id="KW-1185">Reference proteome</keyword>
<accession>A0A9D4KTR9</accession>
<evidence type="ECO:0008006" key="3">
    <source>
        <dbReference type="Google" id="ProtNLM"/>
    </source>
</evidence>
<name>A0A9D4KTR9_DREPO</name>
<proteinExistence type="predicted"/>
<dbReference type="Gene3D" id="3.40.50.1110">
    <property type="entry name" value="SGNH hydrolase"/>
    <property type="match status" value="1"/>
</dbReference>
<protein>
    <recommendedName>
        <fullName evidence="3">SGNH hydrolase-type esterase domain-containing protein</fullName>
    </recommendedName>
</protein>
<sequence length="130" mass="14999">MAVIFNNAPKVAVIHLGGNDLKVPLKDLLDIMCAEIRYLWDAWPETILIWTDILDLGSWDLQDRRKMRRVNRFGRVEVSSTGKSDYWRPDISADEQGFFRPDGVHLNTLGLHFYLDGLTEVVKRNLLQGM</sequence>
<comment type="caution">
    <text evidence="1">The sequence shown here is derived from an EMBL/GenBank/DDBJ whole genome shotgun (WGS) entry which is preliminary data.</text>
</comment>
<dbReference type="Proteomes" id="UP000828390">
    <property type="component" value="Unassembled WGS sequence"/>
</dbReference>
<dbReference type="InterPro" id="IPR036514">
    <property type="entry name" value="SGNH_hydro_sf"/>
</dbReference>
<reference evidence="1" key="2">
    <citation type="submission" date="2020-11" db="EMBL/GenBank/DDBJ databases">
        <authorList>
            <person name="McCartney M.A."/>
            <person name="Auch B."/>
            <person name="Kono T."/>
            <person name="Mallez S."/>
            <person name="Becker A."/>
            <person name="Gohl D.M."/>
            <person name="Silverstein K.A.T."/>
            <person name="Koren S."/>
            <person name="Bechman K.B."/>
            <person name="Herman A."/>
            <person name="Abrahante J.E."/>
            <person name="Garbe J."/>
        </authorList>
    </citation>
    <scope>NUCLEOTIDE SEQUENCE</scope>
    <source>
        <strain evidence="1">Duluth1</strain>
        <tissue evidence="1">Whole animal</tissue>
    </source>
</reference>
<organism evidence="1 2">
    <name type="scientific">Dreissena polymorpha</name>
    <name type="common">Zebra mussel</name>
    <name type="synonym">Mytilus polymorpha</name>
    <dbReference type="NCBI Taxonomy" id="45954"/>
    <lineage>
        <taxon>Eukaryota</taxon>
        <taxon>Metazoa</taxon>
        <taxon>Spiralia</taxon>
        <taxon>Lophotrochozoa</taxon>
        <taxon>Mollusca</taxon>
        <taxon>Bivalvia</taxon>
        <taxon>Autobranchia</taxon>
        <taxon>Heteroconchia</taxon>
        <taxon>Euheterodonta</taxon>
        <taxon>Imparidentia</taxon>
        <taxon>Neoheterodontei</taxon>
        <taxon>Myida</taxon>
        <taxon>Dreissenoidea</taxon>
        <taxon>Dreissenidae</taxon>
        <taxon>Dreissena</taxon>
    </lineage>
</organism>
<evidence type="ECO:0000313" key="2">
    <source>
        <dbReference type="Proteomes" id="UP000828390"/>
    </source>
</evidence>
<dbReference type="EMBL" id="JAIWYP010000003">
    <property type="protein sequence ID" value="KAH3844946.1"/>
    <property type="molecule type" value="Genomic_DNA"/>
</dbReference>
<evidence type="ECO:0000313" key="1">
    <source>
        <dbReference type="EMBL" id="KAH3844946.1"/>
    </source>
</evidence>